<dbReference type="AlphaFoldDB" id="A0A3Q8S6G1"/>
<name>A0A3Q8S6G1_9BACL</name>
<sequence length="204" mass="23259">MKSKVETVKERMAGVRRFFYQLYIIGLISALLLTGCNSSKRVTDTEDSGPLSLNDQVVLQLQDEAIAKLYAALAEGGEQCTASLAERLADPEEYYYYFCGDLDSREKLTAYFRTSYTEAVVSEMLDTYPIKVINDKLAFLPYEVGSMLEWEEAKVIEITDFEEKSEITFEVPDVDGETEVIKVDAVYEDIDGKWKLDTVPWEYI</sequence>
<accession>A0A3Q8S6G1</accession>
<gene>
    <name evidence="1" type="ORF">EIM92_21635</name>
</gene>
<dbReference type="Proteomes" id="UP000273145">
    <property type="component" value="Chromosome"/>
</dbReference>
<dbReference type="EMBL" id="CP034248">
    <property type="protein sequence ID" value="AZK48454.1"/>
    <property type="molecule type" value="Genomic_DNA"/>
</dbReference>
<evidence type="ECO:0000313" key="2">
    <source>
        <dbReference type="Proteomes" id="UP000273145"/>
    </source>
</evidence>
<reference evidence="1 2" key="1">
    <citation type="submission" date="2018-11" db="EMBL/GenBank/DDBJ databases">
        <title>Genome sequencing of Paenibacillus lentus DSM25539(T).</title>
        <authorList>
            <person name="Kook J.-K."/>
            <person name="Park S.-N."/>
            <person name="Lim Y.K."/>
        </authorList>
    </citation>
    <scope>NUCLEOTIDE SEQUENCE [LARGE SCALE GENOMIC DNA]</scope>
    <source>
        <strain evidence="1 2">DSM 25539</strain>
    </source>
</reference>
<organism evidence="1 2">
    <name type="scientific">Paenibacillus lentus</name>
    <dbReference type="NCBI Taxonomy" id="1338368"/>
    <lineage>
        <taxon>Bacteria</taxon>
        <taxon>Bacillati</taxon>
        <taxon>Bacillota</taxon>
        <taxon>Bacilli</taxon>
        <taxon>Bacillales</taxon>
        <taxon>Paenibacillaceae</taxon>
        <taxon>Paenibacillus</taxon>
    </lineage>
</organism>
<dbReference type="OrthoDB" id="2615856at2"/>
<keyword evidence="2" id="KW-1185">Reference proteome</keyword>
<evidence type="ECO:0000313" key="1">
    <source>
        <dbReference type="EMBL" id="AZK48454.1"/>
    </source>
</evidence>
<dbReference type="InterPro" id="IPR031841">
    <property type="entry name" value="Endopep_inhib"/>
</dbReference>
<dbReference type="Gene3D" id="3.10.450.420">
    <property type="match status" value="1"/>
</dbReference>
<dbReference type="KEGG" id="plen:EIM92_21635"/>
<dbReference type="InterPro" id="IPR053749">
    <property type="entry name" value="TA_system-associated_sf"/>
</dbReference>
<protein>
    <submittedName>
        <fullName evidence="1">Uncharacterized protein</fullName>
    </submittedName>
</protein>
<dbReference type="Pfam" id="PF16800">
    <property type="entry name" value="Endopep_inhib"/>
    <property type="match status" value="1"/>
</dbReference>
<proteinExistence type="predicted"/>